<organism evidence="3 4">
    <name type="scientific">Cellulomonas pakistanensis</name>
    <dbReference type="NCBI Taxonomy" id="992287"/>
    <lineage>
        <taxon>Bacteria</taxon>
        <taxon>Bacillati</taxon>
        <taxon>Actinomycetota</taxon>
        <taxon>Actinomycetes</taxon>
        <taxon>Micrococcales</taxon>
        <taxon>Cellulomonadaceae</taxon>
        <taxon>Cellulomonas</taxon>
    </lineage>
</organism>
<dbReference type="InterPro" id="IPR011006">
    <property type="entry name" value="CheY-like_superfamily"/>
</dbReference>
<dbReference type="GO" id="GO:0000160">
    <property type="term" value="P:phosphorelay signal transduction system"/>
    <property type="evidence" value="ECO:0007669"/>
    <property type="project" value="InterPro"/>
</dbReference>
<dbReference type="Proteomes" id="UP000642125">
    <property type="component" value="Unassembled WGS sequence"/>
</dbReference>
<sequence>MLTSHDARVLLVEDDPGDRLLVEEVFDEHGASGNLRCVEDGVEALDFLHRRGPFADAPRPDLILLDLNLPKVNGREVLEHIKADPDLAPIPVIVLTTSAAEEDVLRSYAAHASAYVTKPLNWDELSGAVRRIGRFYLDVARLPRRTA</sequence>
<dbReference type="PROSITE" id="PS50110">
    <property type="entry name" value="RESPONSE_REGULATORY"/>
    <property type="match status" value="1"/>
</dbReference>
<dbReference type="CDD" id="cd17557">
    <property type="entry name" value="REC_Rcp-like"/>
    <property type="match status" value="1"/>
</dbReference>
<dbReference type="SUPFAM" id="SSF52172">
    <property type="entry name" value="CheY-like"/>
    <property type="match status" value="1"/>
</dbReference>
<gene>
    <name evidence="3" type="ORF">Cpa01nite_18790</name>
</gene>
<accession>A0A919PBA5</accession>
<evidence type="ECO:0000313" key="3">
    <source>
        <dbReference type="EMBL" id="GIG36498.1"/>
    </source>
</evidence>
<dbReference type="RefSeq" id="WP_239068668.1">
    <property type="nucleotide sequence ID" value="NZ_BONO01000012.1"/>
</dbReference>
<dbReference type="EMBL" id="BONO01000012">
    <property type="protein sequence ID" value="GIG36498.1"/>
    <property type="molecule type" value="Genomic_DNA"/>
</dbReference>
<dbReference type="SMART" id="SM00448">
    <property type="entry name" value="REC"/>
    <property type="match status" value="1"/>
</dbReference>
<dbReference type="PANTHER" id="PTHR44520">
    <property type="entry name" value="RESPONSE REGULATOR RCP1-RELATED"/>
    <property type="match status" value="1"/>
</dbReference>
<dbReference type="InterPro" id="IPR052893">
    <property type="entry name" value="TCS_response_regulator"/>
</dbReference>
<evidence type="ECO:0000313" key="4">
    <source>
        <dbReference type="Proteomes" id="UP000642125"/>
    </source>
</evidence>
<evidence type="ECO:0000256" key="1">
    <source>
        <dbReference type="PROSITE-ProRule" id="PRU00169"/>
    </source>
</evidence>
<keyword evidence="4" id="KW-1185">Reference proteome</keyword>
<protein>
    <submittedName>
        <fullName evidence="3">Two-component system response regulator</fullName>
    </submittedName>
</protein>
<dbReference type="Gene3D" id="3.40.50.2300">
    <property type="match status" value="1"/>
</dbReference>
<reference evidence="3" key="1">
    <citation type="submission" date="2021-01" db="EMBL/GenBank/DDBJ databases">
        <title>Whole genome shotgun sequence of Cellulomonas pakistanensis NBRC 110800.</title>
        <authorList>
            <person name="Komaki H."/>
            <person name="Tamura T."/>
        </authorList>
    </citation>
    <scope>NUCLEOTIDE SEQUENCE</scope>
    <source>
        <strain evidence="3">NBRC 110800</strain>
    </source>
</reference>
<name>A0A919PBA5_9CELL</name>
<dbReference type="InterPro" id="IPR001789">
    <property type="entry name" value="Sig_transdc_resp-reg_receiver"/>
</dbReference>
<evidence type="ECO:0000259" key="2">
    <source>
        <dbReference type="PROSITE" id="PS50110"/>
    </source>
</evidence>
<feature type="modified residue" description="4-aspartylphosphate" evidence="1">
    <location>
        <position position="66"/>
    </location>
</feature>
<dbReference type="AlphaFoldDB" id="A0A919PBA5"/>
<proteinExistence type="predicted"/>
<keyword evidence="1" id="KW-0597">Phosphoprotein</keyword>
<dbReference type="PANTHER" id="PTHR44520:SF2">
    <property type="entry name" value="RESPONSE REGULATOR RCP1"/>
    <property type="match status" value="1"/>
</dbReference>
<feature type="domain" description="Response regulatory" evidence="2">
    <location>
        <begin position="8"/>
        <end position="133"/>
    </location>
</feature>
<comment type="caution">
    <text evidence="3">The sequence shown here is derived from an EMBL/GenBank/DDBJ whole genome shotgun (WGS) entry which is preliminary data.</text>
</comment>
<dbReference type="Pfam" id="PF00072">
    <property type="entry name" value="Response_reg"/>
    <property type="match status" value="1"/>
</dbReference>